<evidence type="ECO:0000313" key="3">
    <source>
        <dbReference type="WBParaSite" id="SMUV_0000680801-mRNA-1"/>
    </source>
</evidence>
<dbReference type="WBParaSite" id="SMUV_0000680801-mRNA-1">
    <property type="protein sequence ID" value="SMUV_0000680801-mRNA-1"/>
    <property type="gene ID" value="SMUV_0000680801"/>
</dbReference>
<dbReference type="SUPFAM" id="SSF52540">
    <property type="entry name" value="P-loop containing nucleoside triphosphate hydrolases"/>
    <property type="match status" value="1"/>
</dbReference>
<dbReference type="InterPro" id="IPR027417">
    <property type="entry name" value="P-loop_NTPase"/>
</dbReference>
<name>A0A0N5AQ56_9BILA</name>
<dbReference type="InterPro" id="IPR008936">
    <property type="entry name" value="Rho_GTPase_activation_prot"/>
</dbReference>
<evidence type="ECO:0000313" key="2">
    <source>
        <dbReference type="Proteomes" id="UP000046393"/>
    </source>
</evidence>
<reference evidence="3" key="1">
    <citation type="submission" date="2017-02" db="UniProtKB">
        <authorList>
            <consortium name="WormBaseParasite"/>
        </authorList>
    </citation>
    <scope>IDENTIFICATION</scope>
</reference>
<dbReference type="GO" id="GO:0005829">
    <property type="term" value="C:cytosol"/>
    <property type="evidence" value="ECO:0007669"/>
    <property type="project" value="TreeGrafter"/>
</dbReference>
<dbReference type="InterPro" id="IPR036517">
    <property type="entry name" value="FF_domain_sf"/>
</dbReference>
<dbReference type="STRING" id="451379.A0A0N5AQ56"/>
<protein>
    <submittedName>
        <fullName evidence="3">Rho-GAP domain-containing protein</fullName>
    </submittedName>
</protein>
<keyword evidence="2" id="KW-1185">Reference proteome</keyword>
<dbReference type="GO" id="GO:0050770">
    <property type="term" value="P:regulation of axonogenesis"/>
    <property type="evidence" value="ECO:0007669"/>
    <property type="project" value="TreeGrafter"/>
</dbReference>
<dbReference type="Pfam" id="PF00620">
    <property type="entry name" value="RhoGAP"/>
    <property type="match status" value="1"/>
</dbReference>
<sequence length="629" mass="71277">MSSGNTRSGAGFCLNDVKTITVSVVGLSGTEDVKGAVGVGKSLLCNRFVRGDYDNFYPEHSSVLSQLDFCGSSVINNEHWLYWGEALINVPEANNRVQLRVIEQTEFVDDENFEPFGGYEDYAKRATKTKLESADKLMYICREQLGLETEFEQRSLAESRITVDAFIFVYDVSLVESRSYDNQSEYALRILLNISKAKCPVVIAATKADISDENGQRALQKLIARKELRSLNLQIIEVSSVTNVNVVTLFALVASLVEKWKMKPRVLSYVEAAKVQRKKECEISDLYVALLRQLTPVEFWPQSKPTWNKLLTRFGLSQHNEYKNFVYVFGTKKAKDRYKIYVEEAKNFWIRQRTHAQIIRLPEILQVFIGEEKLMSLTWVEAQRIIFDHSLFNNYFLPVGTLSSDLDPGSSQVFFAKRMLISVIEQYFKHTLFLAYNEKSSSPFSWFPTRSPRHCTAKSLPCPVSSTAPTQPANTLKSLTANTEDLIPLFVKMCIKYIEEEGGFTTEGIYRIPGNQAQVSELENGFLSDSVNAFRLIKPPVNTAASALKNFFTNLSEPLIPCTTYCDQMELLAKWPLANQRTFVYLAAHLNRVAEHSAVNSMDTKNLAKVTELIQSFIFASSLKVTEIN</sequence>
<dbReference type="GO" id="GO:0003924">
    <property type="term" value="F:GTPase activity"/>
    <property type="evidence" value="ECO:0007669"/>
    <property type="project" value="InterPro"/>
</dbReference>
<feature type="domain" description="Rho-GAP" evidence="1">
    <location>
        <begin position="474"/>
        <end position="629"/>
    </location>
</feature>
<dbReference type="PANTHER" id="PTHR46005">
    <property type="entry name" value="RHO GTPASE-ACTIVATING PROTEIN 190"/>
    <property type="match status" value="1"/>
</dbReference>
<dbReference type="Gene3D" id="1.10.10.440">
    <property type="entry name" value="FF domain"/>
    <property type="match status" value="1"/>
</dbReference>
<dbReference type="GO" id="GO:0005096">
    <property type="term" value="F:GTPase activator activity"/>
    <property type="evidence" value="ECO:0007669"/>
    <property type="project" value="TreeGrafter"/>
</dbReference>
<proteinExistence type="predicted"/>
<dbReference type="Gene3D" id="1.10.555.10">
    <property type="entry name" value="Rho GTPase activation protein"/>
    <property type="match status" value="1"/>
</dbReference>
<dbReference type="PROSITE" id="PS50238">
    <property type="entry name" value="RHOGAP"/>
    <property type="match status" value="1"/>
</dbReference>
<dbReference type="InterPro" id="IPR000198">
    <property type="entry name" value="RhoGAP_dom"/>
</dbReference>
<dbReference type="GO" id="GO:0007266">
    <property type="term" value="P:Rho protein signal transduction"/>
    <property type="evidence" value="ECO:0007669"/>
    <property type="project" value="TreeGrafter"/>
</dbReference>
<dbReference type="SMART" id="SM00324">
    <property type="entry name" value="RhoGAP"/>
    <property type="match status" value="1"/>
</dbReference>
<evidence type="ECO:0000259" key="1">
    <source>
        <dbReference type="PROSITE" id="PS50238"/>
    </source>
</evidence>
<dbReference type="InterPro" id="IPR001806">
    <property type="entry name" value="Small_GTPase"/>
</dbReference>
<dbReference type="Gene3D" id="3.40.50.300">
    <property type="entry name" value="P-loop containing nucleotide triphosphate hydrolases"/>
    <property type="match status" value="1"/>
</dbReference>
<dbReference type="GO" id="GO:0005525">
    <property type="term" value="F:GTP binding"/>
    <property type="evidence" value="ECO:0007669"/>
    <property type="project" value="InterPro"/>
</dbReference>
<dbReference type="CDD" id="cd00882">
    <property type="entry name" value="Ras_like_GTPase"/>
    <property type="match status" value="1"/>
</dbReference>
<accession>A0A0N5AQ56</accession>
<dbReference type="Proteomes" id="UP000046393">
    <property type="component" value="Unplaced"/>
</dbReference>
<dbReference type="AlphaFoldDB" id="A0A0N5AQ56"/>
<dbReference type="InterPro" id="IPR051978">
    <property type="entry name" value="Rho-GAP_domain"/>
</dbReference>
<dbReference type="GO" id="GO:0008361">
    <property type="term" value="P:regulation of cell size"/>
    <property type="evidence" value="ECO:0007669"/>
    <property type="project" value="TreeGrafter"/>
</dbReference>
<dbReference type="SUPFAM" id="SSF48350">
    <property type="entry name" value="GTPase activation domain, GAP"/>
    <property type="match status" value="1"/>
</dbReference>
<organism evidence="2 3">
    <name type="scientific">Syphacia muris</name>
    <dbReference type="NCBI Taxonomy" id="451379"/>
    <lineage>
        <taxon>Eukaryota</taxon>
        <taxon>Metazoa</taxon>
        <taxon>Ecdysozoa</taxon>
        <taxon>Nematoda</taxon>
        <taxon>Chromadorea</taxon>
        <taxon>Rhabditida</taxon>
        <taxon>Spirurina</taxon>
        <taxon>Oxyuridomorpha</taxon>
        <taxon>Oxyuroidea</taxon>
        <taxon>Oxyuridae</taxon>
        <taxon>Syphacia</taxon>
    </lineage>
</organism>
<dbReference type="PANTHER" id="PTHR46005:SF4">
    <property type="entry name" value="RHO GTPASE-ACTIVATING PROTEIN 190"/>
    <property type="match status" value="1"/>
</dbReference>
<dbReference type="Pfam" id="PF00071">
    <property type="entry name" value="Ras"/>
    <property type="match status" value="1"/>
</dbReference>